<keyword evidence="7" id="KW-0297">G-protein coupled receptor</keyword>
<keyword evidence="5" id="KW-0552">Olfaction</keyword>
<organism evidence="15 16">
    <name type="scientific">Maylandia zebra</name>
    <name type="common">zebra mbuna</name>
    <dbReference type="NCBI Taxonomy" id="106582"/>
    <lineage>
        <taxon>Eukaryota</taxon>
        <taxon>Metazoa</taxon>
        <taxon>Chordata</taxon>
        <taxon>Craniata</taxon>
        <taxon>Vertebrata</taxon>
        <taxon>Euteleostomi</taxon>
        <taxon>Actinopterygii</taxon>
        <taxon>Neopterygii</taxon>
        <taxon>Teleostei</taxon>
        <taxon>Neoteleostei</taxon>
        <taxon>Acanthomorphata</taxon>
        <taxon>Ovalentaria</taxon>
        <taxon>Cichlomorphae</taxon>
        <taxon>Cichliformes</taxon>
        <taxon>Cichlidae</taxon>
        <taxon>African cichlids</taxon>
        <taxon>Pseudocrenilabrinae</taxon>
        <taxon>Haplochromini</taxon>
        <taxon>Maylandia</taxon>
        <taxon>Maylandia zebra complex</taxon>
    </lineage>
</organism>
<evidence type="ECO:0000256" key="8">
    <source>
        <dbReference type="ARBA" id="ARBA00023136"/>
    </source>
</evidence>
<evidence type="ECO:0000256" key="9">
    <source>
        <dbReference type="ARBA" id="ARBA00023157"/>
    </source>
</evidence>
<evidence type="ECO:0000256" key="1">
    <source>
        <dbReference type="ARBA" id="ARBA00004651"/>
    </source>
</evidence>
<evidence type="ECO:0000256" key="4">
    <source>
        <dbReference type="ARBA" id="ARBA00022692"/>
    </source>
</evidence>
<feature type="transmembrane region" description="Helical" evidence="13">
    <location>
        <begin position="106"/>
        <end position="127"/>
    </location>
</feature>
<feature type="domain" description="G-protein coupled receptors family 1 profile" evidence="14">
    <location>
        <begin position="48"/>
        <end position="296"/>
    </location>
</feature>
<keyword evidence="12" id="KW-0807">Transducer</keyword>
<dbReference type="PANTHER" id="PTHR26451">
    <property type="entry name" value="G_PROTEIN_RECEP_F1_2 DOMAIN-CONTAINING PROTEIN"/>
    <property type="match status" value="1"/>
</dbReference>
<evidence type="ECO:0000259" key="14">
    <source>
        <dbReference type="PROSITE" id="PS50262"/>
    </source>
</evidence>
<evidence type="ECO:0000313" key="16">
    <source>
        <dbReference type="Proteomes" id="UP000265160"/>
    </source>
</evidence>
<reference evidence="15" key="2">
    <citation type="submission" date="2025-08" db="UniProtKB">
        <authorList>
            <consortium name="Ensembl"/>
        </authorList>
    </citation>
    <scope>IDENTIFICATION</scope>
</reference>
<feature type="transmembrane region" description="Helical" evidence="13">
    <location>
        <begin position="33"/>
        <end position="58"/>
    </location>
</feature>
<proteinExistence type="predicted"/>
<keyword evidence="6 13" id="KW-1133">Transmembrane helix</keyword>
<dbReference type="Proteomes" id="UP000265160">
    <property type="component" value="LG10"/>
</dbReference>
<comment type="subcellular location">
    <subcellularLocation>
        <location evidence="1">Cell membrane</location>
        <topology evidence="1">Multi-pass membrane protein</topology>
    </subcellularLocation>
</comment>
<dbReference type="PROSITE" id="PS50262">
    <property type="entry name" value="G_PROTEIN_RECEP_F1_2"/>
    <property type="match status" value="1"/>
</dbReference>
<keyword evidence="16" id="KW-1185">Reference proteome</keyword>
<keyword evidence="8 13" id="KW-0472">Membrane</keyword>
<evidence type="ECO:0000256" key="6">
    <source>
        <dbReference type="ARBA" id="ARBA00022989"/>
    </source>
</evidence>
<keyword evidence="10" id="KW-0675">Receptor</keyword>
<keyword evidence="4 13" id="KW-0812">Transmembrane</keyword>
<keyword evidence="11" id="KW-0325">Glycoprotein</keyword>
<dbReference type="InterPro" id="IPR000276">
    <property type="entry name" value="GPCR_Rhodpsn"/>
</dbReference>
<dbReference type="GO" id="GO:0005549">
    <property type="term" value="F:odorant binding"/>
    <property type="evidence" value="ECO:0007669"/>
    <property type="project" value="TreeGrafter"/>
</dbReference>
<evidence type="ECO:0000256" key="3">
    <source>
        <dbReference type="ARBA" id="ARBA00022606"/>
    </source>
</evidence>
<feature type="transmembrane region" description="Helical" evidence="13">
    <location>
        <begin position="147"/>
        <end position="170"/>
    </location>
</feature>
<feature type="transmembrane region" description="Helical" evidence="13">
    <location>
        <begin position="204"/>
        <end position="232"/>
    </location>
</feature>
<protein>
    <submittedName>
        <fullName evidence="15">Olfactory receptor 1500-like</fullName>
    </submittedName>
</protein>
<dbReference type="InterPro" id="IPR000725">
    <property type="entry name" value="Olfact_rcpt"/>
</dbReference>
<keyword evidence="3" id="KW-0716">Sensory transduction</keyword>
<dbReference type="SUPFAM" id="SSF81321">
    <property type="entry name" value="Family A G protein-coupled receptor-like"/>
    <property type="match status" value="1"/>
</dbReference>
<keyword evidence="9" id="KW-1015">Disulfide bond</keyword>
<evidence type="ECO:0000256" key="2">
    <source>
        <dbReference type="ARBA" id="ARBA00022475"/>
    </source>
</evidence>
<evidence type="ECO:0000256" key="13">
    <source>
        <dbReference type="SAM" id="Phobius"/>
    </source>
</evidence>
<dbReference type="FunFam" id="1.20.1070.10:FF:000024">
    <property type="entry name" value="Olfactory receptor"/>
    <property type="match status" value="1"/>
</dbReference>
<feature type="transmembrane region" description="Helical" evidence="13">
    <location>
        <begin position="252"/>
        <end position="273"/>
    </location>
</feature>
<evidence type="ECO:0000256" key="11">
    <source>
        <dbReference type="ARBA" id="ARBA00023180"/>
    </source>
</evidence>
<accession>A0A3P9DFW3</accession>
<dbReference type="AlphaFoldDB" id="A0A3P9DFW3"/>
<dbReference type="InterPro" id="IPR052921">
    <property type="entry name" value="GPCR1_Superfamily_Member"/>
</dbReference>
<dbReference type="GeneTree" id="ENSGT00950000182847"/>
<dbReference type="PRINTS" id="PR00237">
    <property type="entry name" value="GPCRRHODOPSN"/>
</dbReference>
<dbReference type="InterPro" id="IPR017452">
    <property type="entry name" value="GPCR_Rhodpsn_7TM"/>
</dbReference>
<dbReference type="GO" id="GO:0004984">
    <property type="term" value="F:olfactory receptor activity"/>
    <property type="evidence" value="ECO:0007669"/>
    <property type="project" value="InterPro"/>
</dbReference>
<reference evidence="15 16" key="1">
    <citation type="journal article" date="2014" name="Nature">
        <title>The genomic substrate for adaptive radiation in African cichlid fish.</title>
        <authorList>
            <person name="Brawand D."/>
            <person name="Wagner C.E."/>
            <person name="Li Y.I."/>
            <person name="Malinsky M."/>
            <person name="Keller I."/>
            <person name="Fan S."/>
            <person name="Simakov O."/>
            <person name="Ng A.Y."/>
            <person name="Lim Z.W."/>
            <person name="Bezault E."/>
            <person name="Turner-Maier J."/>
            <person name="Johnson J."/>
            <person name="Alcazar R."/>
            <person name="Noh H.J."/>
            <person name="Russell P."/>
            <person name="Aken B."/>
            <person name="Alfoldi J."/>
            <person name="Amemiya C."/>
            <person name="Azzouzi N."/>
            <person name="Baroiller J.F."/>
            <person name="Barloy-Hubler F."/>
            <person name="Berlin A."/>
            <person name="Bloomquist R."/>
            <person name="Carleton K.L."/>
            <person name="Conte M.A."/>
            <person name="D'Cotta H."/>
            <person name="Eshel O."/>
            <person name="Gaffney L."/>
            <person name="Galibert F."/>
            <person name="Gante H.F."/>
            <person name="Gnerre S."/>
            <person name="Greuter L."/>
            <person name="Guyon R."/>
            <person name="Haddad N.S."/>
            <person name="Haerty W."/>
            <person name="Harris R.M."/>
            <person name="Hofmann H.A."/>
            <person name="Hourlier T."/>
            <person name="Hulata G."/>
            <person name="Jaffe D.B."/>
            <person name="Lara M."/>
            <person name="Lee A.P."/>
            <person name="MacCallum I."/>
            <person name="Mwaiko S."/>
            <person name="Nikaido M."/>
            <person name="Nishihara H."/>
            <person name="Ozouf-Costaz C."/>
            <person name="Penman D.J."/>
            <person name="Przybylski D."/>
            <person name="Rakotomanga M."/>
            <person name="Renn S.C.P."/>
            <person name="Ribeiro F.J."/>
            <person name="Ron M."/>
            <person name="Salzburger W."/>
            <person name="Sanchez-Pulido L."/>
            <person name="Santos M.E."/>
            <person name="Searle S."/>
            <person name="Sharpe T."/>
            <person name="Swofford R."/>
            <person name="Tan F.J."/>
            <person name="Williams L."/>
            <person name="Young S."/>
            <person name="Yin S."/>
            <person name="Okada N."/>
            <person name="Kocher T.D."/>
            <person name="Miska E.A."/>
            <person name="Lander E.S."/>
            <person name="Venkatesh B."/>
            <person name="Fernald R.D."/>
            <person name="Meyer A."/>
            <person name="Ponting C.P."/>
            <person name="Streelman J.T."/>
            <person name="Lindblad-Toh K."/>
            <person name="Seehausen O."/>
            <person name="Di Palma F."/>
        </authorList>
    </citation>
    <scope>NUCLEOTIDE SEQUENCE</scope>
</reference>
<dbReference type="Ensembl" id="ENSMZET00005034158.1">
    <property type="protein sequence ID" value="ENSMZEP00005033062.1"/>
    <property type="gene ID" value="ENSMZEG00005024633.1"/>
</dbReference>
<evidence type="ECO:0000256" key="5">
    <source>
        <dbReference type="ARBA" id="ARBA00022725"/>
    </source>
</evidence>
<name>A0A3P9DFW3_9CICH</name>
<evidence type="ECO:0000256" key="12">
    <source>
        <dbReference type="ARBA" id="ARBA00023224"/>
    </source>
</evidence>
<dbReference type="Pfam" id="PF13853">
    <property type="entry name" value="7tm_4"/>
    <property type="match status" value="1"/>
</dbReference>
<evidence type="ECO:0000256" key="10">
    <source>
        <dbReference type="ARBA" id="ARBA00023170"/>
    </source>
</evidence>
<dbReference type="GO" id="GO:0005886">
    <property type="term" value="C:plasma membrane"/>
    <property type="evidence" value="ECO:0007669"/>
    <property type="project" value="UniProtKB-SubCell"/>
</dbReference>
<dbReference type="GO" id="GO:0004930">
    <property type="term" value="F:G protein-coupled receptor activity"/>
    <property type="evidence" value="ECO:0007669"/>
    <property type="project" value="UniProtKB-KW"/>
</dbReference>
<sequence length="325" mass="36615">MEFLNSAVGKNITFVKPAYFIISAFNGIANIRYYFVFLCFIYIFSVVGNTLLMIVIILDHTLRGPKHIGVVNFAFTDLLSSSALMPKLVDIFLFNHHHISYNDCLAFMFFCLTFFAAQAFNLVVLSFDRVLAIMYPLHYQMRISHKLILSLIAFFWLLAITIILTAVGLLTRLSFCDSVVIQSFFCDHGPVYRLGCNDLTPNRVIAHLASVLVLWVPLAFIVGSYCCIGYSLSKTVTCRERLKALKTCTSHLSLVAIYFLPALFIFTFGSTILPNARTVSLSLATVMPLTLNPIIYGLQTQEIKESLKKLLKVKIPIEKTAQKHP</sequence>
<evidence type="ECO:0000313" key="15">
    <source>
        <dbReference type="Ensembl" id="ENSMZEP00005033062.1"/>
    </source>
</evidence>
<dbReference type="PANTHER" id="PTHR26451:SF869">
    <property type="entry name" value="OLFACTORY RECEPTOR 530-RELATED"/>
    <property type="match status" value="1"/>
</dbReference>
<dbReference type="Gene3D" id="1.20.1070.10">
    <property type="entry name" value="Rhodopsin 7-helix transmembrane proteins"/>
    <property type="match status" value="1"/>
</dbReference>
<evidence type="ECO:0000256" key="7">
    <source>
        <dbReference type="ARBA" id="ARBA00023040"/>
    </source>
</evidence>
<reference evidence="15" key="3">
    <citation type="submission" date="2025-09" db="UniProtKB">
        <authorList>
            <consortium name="Ensembl"/>
        </authorList>
    </citation>
    <scope>IDENTIFICATION</scope>
</reference>
<dbReference type="PRINTS" id="PR00245">
    <property type="entry name" value="OLFACTORYR"/>
</dbReference>
<keyword evidence="2" id="KW-1003">Cell membrane</keyword>